<name>A0ABV1N676_9GAMM</name>
<dbReference type="RefSeq" id="WP_349757792.1">
    <property type="nucleotide sequence ID" value="NZ_JBEGCI010000004.1"/>
</dbReference>
<reference evidence="1 2" key="1">
    <citation type="submission" date="2024-05" db="EMBL/GenBank/DDBJ databases">
        <title>Halomonas sp. CS7 16S ribosomal RNA gene Genome sequencing and assembly.</title>
        <authorList>
            <person name="Yook S."/>
        </authorList>
    </citation>
    <scope>NUCLEOTIDE SEQUENCE [LARGE SCALE GENOMIC DNA]</scope>
    <source>
        <strain evidence="1 2">CS7</strain>
    </source>
</reference>
<evidence type="ECO:0000313" key="2">
    <source>
        <dbReference type="Proteomes" id="UP001472978"/>
    </source>
</evidence>
<proteinExistence type="predicted"/>
<accession>A0ABV1N676</accession>
<keyword evidence="2" id="KW-1185">Reference proteome</keyword>
<organism evidence="1 2">
    <name type="scientific">Halomonas pelophila</name>
    <dbReference type="NCBI Taxonomy" id="3151122"/>
    <lineage>
        <taxon>Bacteria</taxon>
        <taxon>Pseudomonadati</taxon>
        <taxon>Pseudomonadota</taxon>
        <taxon>Gammaproteobacteria</taxon>
        <taxon>Oceanospirillales</taxon>
        <taxon>Halomonadaceae</taxon>
        <taxon>Halomonas</taxon>
    </lineage>
</organism>
<dbReference type="Proteomes" id="UP001472978">
    <property type="component" value="Unassembled WGS sequence"/>
</dbReference>
<comment type="caution">
    <text evidence="1">The sequence shown here is derived from an EMBL/GenBank/DDBJ whole genome shotgun (WGS) entry which is preliminary data.</text>
</comment>
<gene>
    <name evidence="1" type="ORF">ABE957_06105</name>
</gene>
<protein>
    <submittedName>
        <fullName evidence="1">Uncharacterized protein</fullName>
    </submittedName>
</protein>
<evidence type="ECO:0000313" key="1">
    <source>
        <dbReference type="EMBL" id="MEQ6888246.1"/>
    </source>
</evidence>
<sequence>METSRDFAEFLAHECHRLKLDMQAAVGEASYYAHILSRHPEQQTLIQPLHEAACQPGSEDKGALDAVVTLHKQLGEEAAS</sequence>
<dbReference type="EMBL" id="JBEGCI010000004">
    <property type="protein sequence ID" value="MEQ6888246.1"/>
    <property type="molecule type" value="Genomic_DNA"/>
</dbReference>